<dbReference type="EMBL" id="NXNI01000001">
    <property type="protein sequence ID" value="PCR89755.1"/>
    <property type="molecule type" value="Genomic_DNA"/>
</dbReference>
<dbReference type="Proteomes" id="UP000219689">
    <property type="component" value="Unassembled WGS sequence"/>
</dbReference>
<dbReference type="RefSeq" id="WP_097378701.1">
    <property type="nucleotide sequence ID" value="NZ_NXNI01000001.1"/>
</dbReference>
<reference evidence="2 3" key="1">
    <citation type="submission" date="2017-09" db="EMBL/GenBank/DDBJ databases">
        <title>Genome sequences of Natrinema ejinorence JCM 13890T.</title>
        <authorList>
            <person name="Roh S.W."/>
            <person name="Kim Y.B."/>
            <person name="Kim J.Y."/>
        </authorList>
    </citation>
    <scope>NUCLEOTIDE SEQUENCE [LARGE SCALE GENOMIC DNA]</scope>
    <source>
        <strain evidence="2 3">JCM 13890</strain>
    </source>
</reference>
<name>A0A2A5QSH5_9EURY</name>
<dbReference type="OrthoDB" id="206469at2157"/>
<dbReference type="AlphaFoldDB" id="A0A2A5QSH5"/>
<feature type="transmembrane region" description="Helical" evidence="1">
    <location>
        <begin position="33"/>
        <end position="53"/>
    </location>
</feature>
<proteinExistence type="predicted"/>
<keyword evidence="3" id="KW-1185">Reference proteome</keyword>
<keyword evidence="1" id="KW-1133">Transmembrane helix</keyword>
<evidence type="ECO:0000313" key="3">
    <source>
        <dbReference type="Proteomes" id="UP000219689"/>
    </source>
</evidence>
<keyword evidence="1" id="KW-0472">Membrane</keyword>
<organism evidence="2 3">
    <name type="scientific">Natrinema ejinorense</name>
    <dbReference type="NCBI Taxonomy" id="373386"/>
    <lineage>
        <taxon>Archaea</taxon>
        <taxon>Methanobacteriati</taxon>
        <taxon>Methanobacteriota</taxon>
        <taxon>Stenosarchaea group</taxon>
        <taxon>Halobacteria</taxon>
        <taxon>Halobacteriales</taxon>
        <taxon>Natrialbaceae</taxon>
        <taxon>Natrinema</taxon>
    </lineage>
</organism>
<gene>
    <name evidence="2" type="ORF">CP557_03925</name>
</gene>
<keyword evidence="1" id="KW-0812">Transmembrane</keyword>
<evidence type="ECO:0000313" key="2">
    <source>
        <dbReference type="EMBL" id="PCR89755.1"/>
    </source>
</evidence>
<protein>
    <recommendedName>
        <fullName evidence="4">Permease</fullName>
    </recommendedName>
</protein>
<feature type="transmembrane region" description="Helical" evidence="1">
    <location>
        <begin position="94"/>
        <end position="111"/>
    </location>
</feature>
<evidence type="ECO:0008006" key="4">
    <source>
        <dbReference type="Google" id="ProtNLM"/>
    </source>
</evidence>
<feature type="transmembrane region" description="Helical" evidence="1">
    <location>
        <begin position="60"/>
        <end position="82"/>
    </location>
</feature>
<accession>A0A2A5QSH5</accession>
<sequence>MKRSFVVVGCLGAAVLLAGLVSAITESAAVLGVTSAGISLYLAVGIGLPQYLLYRTSGSLLQLGLATLAVAGGAIAVLVGLVRGSLHADWGTGFIVLLVYVVVGNLLGAGVREFRAGYRSGS</sequence>
<evidence type="ECO:0000256" key="1">
    <source>
        <dbReference type="SAM" id="Phobius"/>
    </source>
</evidence>
<comment type="caution">
    <text evidence="2">The sequence shown here is derived from an EMBL/GenBank/DDBJ whole genome shotgun (WGS) entry which is preliminary data.</text>
</comment>